<dbReference type="Proteomes" id="UP000178869">
    <property type="component" value="Unassembled WGS sequence"/>
</dbReference>
<dbReference type="InterPro" id="IPR012341">
    <property type="entry name" value="6hp_glycosidase-like_sf"/>
</dbReference>
<evidence type="ECO:0000313" key="1">
    <source>
        <dbReference type="EMBL" id="OHA47257.1"/>
    </source>
</evidence>
<dbReference type="InterPro" id="IPR008928">
    <property type="entry name" value="6-hairpin_glycosidase_sf"/>
</dbReference>
<organism evidence="1 2">
    <name type="scientific">Candidatus Terrybacteria bacterium RIFCSPHIGHO2_01_FULL_43_35</name>
    <dbReference type="NCBI Taxonomy" id="1802361"/>
    <lineage>
        <taxon>Bacteria</taxon>
        <taxon>Candidatus Terryibacteriota</taxon>
    </lineage>
</organism>
<name>A0A1G2PG41_9BACT</name>
<dbReference type="AlphaFoldDB" id="A0A1G2PG41"/>
<dbReference type="EMBL" id="MHSR01000005">
    <property type="protein sequence ID" value="OHA47257.1"/>
    <property type="molecule type" value="Genomic_DNA"/>
</dbReference>
<gene>
    <name evidence="1" type="ORF">A2828_00095</name>
</gene>
<sequence>MAADLNDDRLNEALNVVSRCVGENGIYASTERYSGQYWMRDFAFAGLESLLTLERPDLAKTQLLAIAKRQKRSGKIPMVFNEGGLNFSRLYKDISLTNWRRMLLKGWLFFKNVLLRKGFDLRDISSWCSDSEILFVISCLEYYKASNDSAFFAKIWPHIERAIIYVEKNLMKDGLVYGSDWRDVMFHLADKALLSNNALLYRAYILLGEYGKAERLKDRINGLFWNDSYYIDCLGSKDFDVLGQSLAIIYGIVPAWRNVRIAKKYRELDTKFGIRANNNIPDKTVAENGLHLDTNQYAVIWPFIVGYAILALLEMGEQYLAESQFEKWQNLFGFCEWYDPNNGVGLGGKEQMWSAALYLRAAIALMNQQLSQVEY</sequence>
<proteinExistence type="predicted"/>
<reference evidence="1 2" key="1">
    <citation type="journal article" date="2016" name="Nat. Commun.">
        <title>Thousands of microbial genomes shed light on interconnected biogeochemical processes in an aquifer system.</title>
        <authorList>
            <person name="Anantharaman K."/>
            <person name="Brown C.T."/>
            <person name="Hug L.A."/>
            <person name="Sharon I."/>
            <person name="Castelle C.J."/>
            <person name="Probst A.J."/>
            <person name="Thomas B.C."/>
            <person name="Singh A."/>
            <person name="Wilkins M.J."/>
            <person name="Karaoz U."/>
            <person name="Brodie E.L."/>
            <person name="Williams K.H."/>
            <person name="Hubbard S.S."/>
            <person name="Banfield J.F."/>
        </authorList>
    </citation>
    <scope>NUCLEOTIDE SEQUENCE [LARGE SCALE GENOMIC DNA]</scope>
</reference>
<evidence type="ECO:0000313" key="2">
    <source>
        <dbReference type="Proteomes" id="UP000178869"/>
    </source>
</evidence>
<protein>
    <recommendedName>
        <fullName evidence="3">Glycogen debranching enzyme C-terminal domain-containing protein</fullName>
    </recommendedName>
</protein>
<dbReference type="GO" id="GO:0005975">
    <property type="term" value="P:carbohydrate metabolic process"/>
    <property type="evidence" value="ECO:0007669"/>
    <property type="project" value="InterPro"/>
</dbReference>
<accession>A0A1G2PG41</accession>
<dbReference type="SUPFAM" id="SSF48208">
    <property type="entry name" value="Six-hairpin glycosidases"/>
    <property type="match status" value="1"/>
</dbReference>
<comment type="caution">
    <text evidence="1">The sequence shown here is derived from an EMBL/GenBank/DDBJ whole genome shotgun (WGS) entry which is preliminary data.</text>
</comment>
<evidence type="ECO:0008006" key="3">
    <source>
        <dbReference type="Google" id="ProtNLM"/>
    </source>
</evidence>
<dbReference type="Gene3D" id="1.50.10.10">
    <property type="match status" value="1"/>
</dbReference>